<sequence length="91" mass="10501">MTTTNLEVQSLEIEYIDTPAIPVIRQCFPSYAVKDKMLEDFLLPFTLFQFNPWALSFDAFNEFLHGPKELSPPLWPKALQPHCQAKALSHH</sequence>
<dbReference type="AlphaFoldDB" id="A0AAV4NAX6"/>
<dbReference type="Proteomes" id="UP001054945">
    <property type="component" value="Unassembled WGS sequence"/>
</dbReference>
<organism evidence="1 2">
    <name type="scientific">Caerostris extrusa</name>
    <name type="common">Bark spider</name>
    <name type="synonym">Caerostris bankana</name>
    <dbReference type="NCBI Taxonomy" id="172846"/>
    <lineage>
        <taxon>Eukaryota</taxon>
        <taxon>Metazoa</taxon>
        <taxon>Ecdysozoa</taxon>
        <taxon>Arthropoda</taxon>
        <taxon>Chelicerata</taxon>
        <taxon>Arachnida</taxon>
        <taxon>Araneae</taxon>
        <taxon>Araneomorphae</taxon>
        <taxon>Entelegynae</taxon>
        <taxon>Araneoidea</taxon>
        <taxon>Araneidae</taxon>
        <taxon>Caerostris</taxon>
    </lineage>
</organism>
<dbReference type="EMBL" id="BPLR01020731">
    <property type="protein sequence ID" value="GIX81967.1"/>
    <property type="molecule type" value="Genomic_DNA"/>
</dbReference>
<evidence type="ECO:0000313" key="1">
    <source>
        <dbReference type="EMBL" id="GIX81967.1"/>
    </source>
</evidence>
<comment type="caution">
    <text evidence="1">The sequence shown here is derived from an EMBL/GenBank/DDBJ whole genome shotgun (WGS) entry which is preliminary data.</text>
</comment>
<name>A0AAV4NAX6_CAEEX</name>
<accession>A0AAV4NAX6</accession>
<reference evidence="1 2" key="1">
    <citation type="submission" date="2021-06" db="EMBL/GenBank/DDBJ databases">
        <title>Caerostris extrusa draft genome.</title>
        <authorList>
            <person name="Kono N."/>
            <person name="Arakawa K."/>
        </authorList>
    </citation>
    <scope>NUCLEOTIDE SEQUENCE [LARGE SCALE GENOMIC DNA]</scope>
</reference>
<proteinExistence type="predicted"/>
<keyword evidence="2" id="KW-1185">Reference proteome</keyword>
<gene>
    <name evidence="1" type="ORF">CEXT_494701</name>
</gene>
<protein>
    <submittedName>
        <fullName evidence="1">Uncharacterized protein</fullName>
    </submittedName>
</protein>
<evidence type="ECO:0000313" key="2">
    <source>
        <dbReference type="Proteomes" id="UP001054945"/>
    </source>
</evidence>